<dbReference type="EMBL" id="BKAJ01000107">
    <property type="protein sequence ID" value="GEP58698.1"/>
    <property type="molecule type" value="Genomic_DNA"/>
</dbReference>
<dbReference type="PANTHER" id="PTHR30213">
    <property type="entry name" value="INNER MEMBRANE PROTEIN YHJD"/>
    <property type="match status" value="1"/>
</dbReference>
<keyword evidence="2" id="KW-1003">Cell membrane</keyword>
<feature type="transmembrane region" description="Helical" evidence="6">
    <location>
        <begin position="194"/>
        <end position="215"/>
    </location>
</feature>
<keyword evidence="5 6" id="KW-0472">Membrane</keyword>
<proteinExistence type="predicted"/>
<keyword evidence="8" id="KW-1185">Reference proteome</keyword>
<evidence type="ECO:0000256" key="6">
    <source>
        <dbReference type="SAM" id="Phobius"/>
    </source>
</evidence>
<evidence type="ECO:0000256" key="4">
    <source>
        <dbReference type="ARBA" id="ARBA00022989"/>
    </source>
</evidence>
<feature type="transmembrane region" description="Helical" evidence="6">
    <location>
        <begin position="152"/>
        <end position="182"/>
    </location>
</feature>
<sequence length="300" mass="31546">MATVDPSAAERTEGRTLSGKVRLLLRMTGEGFIEDDDWSRGASIAYFTLFSVAPTLLVVIAVAGLAFGHDAAQGAIVSQLGGLMGQQTAEAMQGMIRSASDKMSGTLATVLGLIAILLATTGVFGEVQSSLNAVWKAKSRRSTLSRLVRARIASLGLVIAFGFVLMVSLAVSAALTALMTFLHGIFPVLEVSLAVLDFALSIVLLSALFAAMYKVLPDTPIAWHDVIVGAICATLLFAGGKYLIALYIGQSNIASSFGAAGALIVLLLWIFYSAQIFLLGAEFTRAWACVFGSRCSADVR</sequence>
<evidence type="ECO:0000256" key="2">
    <source>
        <dbReference type="ARBA" id="ARBA00022475"/>
    </source>
</evidence>
<accession>A0A512NIC4</accession>
<comment type="subcellular location">
    <subcellularLocation>
        <location evidence="1">Cell membrane</location>
        <topology evidence="1">Multi-pass membrane protein</topology>
    </subcellularLocation>
</comment>
<evidence type="ECO:0000313" key="8">
    <source>
        <dbReference type="Proteomes" id="UP000321058"/>
    </source>
</evidence>
<protein>
    <submittedName>
        <fullName evidence="7">Uncharacterized protein</fullName>
    </submittedName>
</protein>
<evidence type="ECO:0000313" key="7">
    <source>
        <dbReference type="EMBL" id="GEP58698.1"/>
    </source>
</evidence>
<gene>
    <name evidence="7" type="ORF">RSO01_58640</name>
</gene>
<dbReference type="PANTHER" id="PTHR30213:SF1">
    <property type="entry name" value="INNER MEMBRANE PROTEIN YHJD"/>
    <property type="match status" value="1"/>
</dbReference>
<feature type="transmembrane region" description="Helical" evidence="6">
    <location>
        <begin position="44"/>
        <end position="67"/>
    </location>
</feature>
<comment type="caution">
    <text evidence="7">The sequence shown here is derived from an EMBL/GenBank/DDBJ whole genome shotgun (WGS) entry which is preliminary data.</text>
</comment>
<dbReference type="Proteomes" id="UP000321058">
    <property type="component" value="Unassembled WGS sequence"/>
</dbReference>
<keyword evidence="4 6" id="KW-1133">Transmembrane helix</keyword>
<evidence type="ECO:0000256" key="1">
    <source>
        <dbReference type="ARBA" id="ARBA00004651"/>
    </source>
</evidence>
<dbReference type="AlphaFoldDB" id="A0A512NIC4"/>
<dbReference type="RefSeq" id="WP_246158900.1">
    <property type="nucleotide sequence ID" value="NZ_BKAJ01000107.1"/>
</dbReference>
<feature type="transmembrane region" description="Helical" evidence="6">
    <location>
        <begin position="221"/>
        <end position="244"/>
    </location>
</feature>
<feature type="transmembrane region" description="Helical" evidence="6">
    <location>
        <begin position="105"/>
        <end position="125"/>
    </location>
</feature>
<keyword evidence="3 6" id="KW-0812">Transmembrane</keyword>
<dbReference type="InterPro" id="IPR017039">
    <property type="entry name" value="Virul_fac_BrkB"/>
</dbReference>
<reference evidence="7 8" key="1">
    <citation type="submission" date="2019-07" db="EMBL/GenBank/DDBJ databases">
        <title>Whole genome shotgun sequence of Reyranella soli NBRC 108950.</title>
        <authorList>
            <person name="Hosoyama A."/>
            <person name="Uohara A."/>
            <person name="Ohji S."/>
            <person name="Ichikawa N."/>
        </authorList>
    </citation>
    <scope>NUCLEOTIDE SEQUENCE [LARGE SCALE GENOMIC DNA]</scope>
    <source>
        <strain evidence="7 8">NBRC 108950</strain>
    </source>
</reference>
<evidence type="ECO:0000256" key="3">
    <source>
        <dbReference type="ARBA" id="ARBA00022692"/>
    </source>
</evidence>
<organism evidence="7 8">
    <name type="scientific">Reyranella soli</name>
    <dbReference type="NCBI Taxonomy" id="1230389"/>
    <lineage>
        <taxon>Bacteria</taxon>
        <taxon>Pseudomonadati</taxon>
        <taxon>Pseudomonadota</taxon>
        <taxon>Alphaproteobacteria</taxon>
        <taxon>Hyphomicrobiales</taxon>
        <taxon>Reyranellaceae</taxon>
        <taxon>Reyranella</taxon>
    </lineage>
</organism>
<dbReference type="NCBIfam" id="TIGR00765">
    <property type="entry name" value="yihY_not_rbn"/>
    <property type="match status" value="1"/>
</dbReference>
<feature type="transmembrane region" description="Helical" evidence="6">
    <location>
        <begin position="256"/>
        <end position="278"/>
    </location>
</feature>
<evidence type="ECO:0000256" key="5">
    <source>
        <dbReference type="ARBA" id="ARBA00023136"/>
    </source>
</evidence>
<dbReference type="GO" id="GO:0005886">
    <property type="term" value="C:plasma membrane"/>
    <property type="evidence" value="ECO:0007669"/>
    <property type="project" value="UniProtKB-SubCell"/>
</dbReference>
<name>A0A512NIC4_9HYPH</name>
<dbReference type="PIRSF" id="PIRSF035875">
    <property type="entry name" value="RNase_BN"/>
    <property type="match status" value="1"/>
</dbReference>
<dbReference type="Pfam" id="PF03631">
    <property type="entry name" value="Virul_fac_BrkB"/>
    <property type="match status" value="1"/>
</dbReference>